<keyword evidence="1" id="KW-0805">Transcription regulation</keyword>
<dbReference type="PRINTS" id="PR00036">
    <property type="entry name" value="HTHLACI"/>
</dbReference>
<dbReference type="InterPro" id="IPR028082">
    <property type="entry name" value="Peripla_BP_I"/>
</dbReference>
<gene>
    <name evidence="5" type="ORF">QO015_001831</name>
</gene>
<proteinExistence type="predicted"/>
<sequence>MPTIKDVAQRAGVAISTVSAVINRSAPVSEEVIQRVEDAIAAIGYLPHGAAKALRSGDSRLIGLILPDITNPFFSTVARVIETVCMRAGYMTFVYNTDEDVDHEMRILKMMRAQRVAGMILISTRSDAEHGQRLMSEINVPTVLFSSNVPATPYDAITLNEAKASRIAIDYLAGLGHRRIGVLSGRPHVSTHEERLEACLDALRAHGIEPQAELIVAANFDQSQAFEACRALLALPEPPSAIFAFSNLMMVGMMRAVVSSGLACPRDISLVGIGDFEWPEIMNPQMTVVSMPAAEMAECAIETLLDQIASKRPPTGRRIMFDPRLVIRESTAAPLVPLPA</sequence>
<evidence type="ECO:0000256" key="3">
    <source>
        <dbReference type="ARBA" id="ARBA00023163"/>
    </source>
</evidence>
<dbReference type="CDD" id="cd06267">
    <property type="entry name" value="PBP1_LacI_sugar_binding-like"/>
    <property type="match status" value="1"/>
</dbReference>
<dbReference type="SMART" id="SM00354">
    <property type="entry name" value="HTH_LACI"/>
    <property type="match status" value="1"/>
</dbReference>
<keyword evidence="3" id="KW-0804">Transcription</keyword>
<dbReference type="SUPFAM" id="SSF47413">
    <property type="entry name" value="lambda repressor-like DNA-binding domains"/>
    <property type="match status" value="1"/>
</dbReference>
<dbReference type="RefSeq" id="WP_266279883.1">
    <property type="nucleotide sequence ID" value="NZ_JAPKNF010000001.1"/>
</dbReference>
<feature type="domain" description="HTH lacI-type" evidence="4">
    <location>
        <begin position="2"/>
        <end position="56"/>
    </location>
</feature>
<dbReference type="InterPro" id="IPR000843">
    <property type="entry name" value="HTH_LacI"/>
</dbReference>
<name>A0ABU0M5H8_9HYPH</name>
<dbReference type="EMBL" id="JAUSWJ010000001">
    <property type="protein sequence ID" value="MDQ0516218.1"/>
    <property type="molecule type" value="Genomic_DNA"/>
</dbReference>
<evidence type="ECO:0000313" key="5">
    <source>
        <dbReference type="EMBL" id="MDQ0516218.1"/>
    </source>
</evidence>
<dbReference type="Proteomes" id="UP001223743">
    <property type="component" value="Unassembled WGS sequence"/>
</dbReference>
<protein>
    <submittedName>
        <fullName evidence="5">LacI family transcriptional regulator</fullName>
    </submittedName>
</protein>
<evidence type="ECO:0000256" key="2">
    <source>
        <dbReference type="ARBA" id="ARBA00023125"/>
    </source>
</evidence>
<dbReference type="Gene3D" id="3.40.50.2300">
    <property type="match status" value="2"/>
</dbReference>
<evidence type="ECO:0000313" key="6">
    <source>
        <dbReference type="Proteomes" id="UP001223743"/>
    </source>
</evidence>
<comment type="caution">
    <text evidence="5">The sequence shown here is derived from an EMBL/GenBank/DDBJ whole genome shotgun (WGS) entry which is preliminary data.</text>
</comment>
<accession>A0ABU0M5H8</accession>
<reference evidence="5 6" key="1">
    <citation type="submission" date="2023-07" db="EMBL/GenBank/DDBJ databases">
        <title>Genomic Encyclopedia of Type Strains, Phase IV (KMG-IV): sequencing the most valuable type-strain genomes for metagenomic binning, comparative biology and taxonomic classification.</title>
        <authorList>
            <person name="Goeker M."/>
        </authorList>
    </citation>
    <scope>NUCLEOTIDE SEQUENCE [LARGE SCALE GENOMIC DNA]</scope>
    <source>
        <strain evidence="5 6">B1-1</strain>
    </source>
</reference>
<keyword evidence="2" id="KW-0238">DNA-binding</keyword>
<dbReference type="Pfam" id="PF13377">
    <property type="entry name" value="Peripla_BP_3"/>
    <property type="match status" value="1"/>
</dbReference>
<evidence type="ECO:0000256" key="1">
    <source>
        <dbReference type="ARBA" id="ARBA00023015"/>
    </source>
</evidence>
<dbReference type="InterPro" id="IPR010982">
    <property type="entry name" value="Lambda_DNA-bd_dom_sf"/>
</dbReference>
<keyword evidence="6" id="KW-1185">Reference proteome</keyword>
<organism evidence="5 6">
    <name type="scientific">Kaistia geumhonensis</name>
    <dbReference type="NCBI Taxonomy" id="410839"/>
    <lineage>
        <taxon>Bacteria</taxon>
        <taxon>Pseudomonadati</taxon>
        <taxon>Pseudomonadota</taxon>
        <taxon>Alphaproteobacteria</taxon>
        <taxon>Hyphomicrobiales</taxon>
        <taxon>Kaistiaceae</taxon>
        <taxon>Kaistia</taxon>
    </lineage>
</organism>
<dbReference type="PANTHER" id="PTHR30146">
    <property type="entry name" value="LACI-RELATED TRANSCRIPTIONAL REPRESSOR"/>
    <property type="match status" value="1"/>
</dbReference>
<dbReference type="PANTHER" id="PTHR30146:SF109">
    <property type="entry name" value="HTH-TYPE TRANSCRIPTIONAL REGULATOR GALS"/>
    <property type="match status" value="1"/>
</dbReference>
<dbReference type="PROSITE" id="PS50932">
    <property type="entry name" value="HTH_LACI_2"/>
    <property type="match status" value="1"/>
</dbReference>
<dbReference type="CDD" id="cd01392">
    <property type="entry name" value="HTH_LacI"/>
    <property type="match status" value="1"/>
</dbReference>
<dbReference type="InterPro" id="IPR046335">
    <property type="entry name" value="LacI/GalR-like_sensor"/>
</dbReference>
<dbReference type="SUPFAM" id="SSF53822">
    <property type="entry name" value="Periplasmic binding protein-like I"/>
    <property type="match status" value="1"/>
</dbReference>
<dbReference type="Pfam" id="PF00356">
    <property type="entry name" value="LacI"/>
    <property type="match status" value="1"/>
</dbReference>
<dbReference type="Gene3D" id="1.10.260.40">
    <property type="entry name" value="lambda repressor-like DNA-binding domains"/>
    <property type="match status" value="1"/>
</dbReference>
<evidence type="ECO:0000259" key="4">
    <source>
        <dbReference type="PROSITE" id="PS50932"/>
    </source>
</evidence>